<evidence type="ECO:0000256" key="2">
    <source>
        <dbReference type="ARBA" id="ARBA00022679"/>
    </source>
</evidence>
<dbReference type="Proteomes" id="UP000727490">
    <property type="component" value="Unassembled WGS sequence"/>
</dbReference>
<proteinExistence type="predicted"/>
<dbReference type="GO" id="GO:0005524">
    <property type="term" value="F:ATP binding"/>
    <property type="evidence" value="ECO:0007669"/>
    <property type="project" value="UniProtKB-KW"/>
</dbReference>
<protein>
    <recommendedName>
        <fullName evidence="1">ribose-phosphate diphosphokinase</fullName>
        <ecNumber evidence="1">2.7.6.1</ecNumber>
    </recommendedName>
</protein>
<dbReference type="AlphaFoldDB" id="A0A951IYP6"/>
<dbReference type="CDD" id="cd06223">
    <property type="entry name" value="PRTases_typeI"/>
    <property type="match status" value="1"/>
</dbReference>
<dbReference type="GO" id="GO:0006015">
    <property type="term" value="P:5-phosphoribose 1-diphosphate biosynthetic process"/>
    <property type="evidence" value="ECO:0007669"/>
    <property type="project" value="TreeGrafter"/>
</dbReference>
<dbReference type="GO" id="GO:0000287">
    <property type="term" value="F:magnesium ion binding"/>
    <property type="evidence" value="ECO:0007669"/>
    <property type="project" value="InterPro"/>
</dbReference>
<dbReference type="GO" id="GO:0005737">
    <property type="term" value="C:cytoplasm"/>
    <property type="evidence" value="ECO:0007669"/>
    <property type="project" value="TreeGrafter"/>
</dbReference>
<comment type="caution">
    <text evidence="9">The sequence shown here is derived from an EMBL/GenBank/DDBJ whole genome shotgun (WGS) entry which is preliminary data.</text>
</comment>
<evidence type="ECO:0000256" key="4">
    <source>
        <dbReference type="ARBA" id="ARBA00022741"/>
    </source>
</evidence>
<evidence type="ECO:0000256" key="7">
    <source>
        <dbReference type="ARBA" id="ARBA00049535"/>
    </source>
</evidence>
<evidence type="ECO:0000256" key="3">
    <source>
        <dbReference type="ARBA" id="ARBA00022727"/>
    </source>
</evidence>
<evidence type="ECO:0000313" key="9">
    <source>
        <dbReference type="EMBL" id="MBW3467978.1"/>
    </source>
</evidence>
<reference evidence="9 10" key="1">
    <citation type="journal article" date="2020" name="Syst. Appl. Microbiol.">
        <title>Arthrospiribacter ruber gen. nov., sp. nov., a novel bacterium isolated from Arthrospira cultures.</title>
        <authorList>
            <person name="Waleron M."/>
            <person name="Misztak A."/>
            <person name="Waleron M.M."/>
            <person name="Furmaniak M."/>
            <person name="Mrozik A."/>
            <person name="Waleron K."/>
        </authorList>
    </citation>
    <scope>NUCLEOTIDE SEQUENCE [LARGE SCALE GENOMIC DNA]</scope>
    <source>
        <strain evidence="9 10">DPMB0001</strain>
    </source>
</reference>
<keyword evidence="4" id="KW-0547">Nucleotide-binding</keyword>
<gene>
    <name evidence="9" type="ORF">EGN73_09145</name>
</gene>
<dbReference type="PANTHER" id="PTHR10210:SF32">
    <property type="entry name" value="RIBOSE-PHOSPHATE PYROPHOSPHOKINASE 2"/>
    <property type="match status" value="1"/>
</dbReference>
<dbReference type="InterPro" id="IPR029099">
    <property type="entry name" value="Pribosyltran_N"/>
</dbReference>
<keyword evidence="6" id="KW-0067">ATP-binding</keyword>
<name>A0A951IYP6_9BACT</name>
<dbReference type="PANTHER" id="PTHR10210">
    <property type="entry name" value="RIBOSE-PHOSPHATE DIPHOSPHOKINASE FAMILY MEMBER"/>
    <property type="match status" value="1"/>
</dbReference>
<feature type="domain" description="Ribose-phosphate pyrophosphokinase N-terminal" evidence="8">
    <location>
        <begin position="8"/>
        <end position="117"/>
    </location>
</feature>
<dbReference type="GO" id="GO:0006164">
    <property type="term" value="P:purine nucleotide biosynthetic process"/>
    <property type="evidence" value="ECO:0007669"/>
    <property type="project" value="TreeGrafter"/>
</dbReference>
<dbReference type="InterPro" id="IPR000836">
    <property type="entry name" value="PRTase_dom"/>
</dbReference>
<dbReference type="FunFam" id="3.40.50.2020:FF:000014">
    <property type="entry name" value="Ribose-phosphate pyrophosphokinase 1"/>
    <property type="match status" value="1"/>
</dbReference>
<keyword evidence="3" id="KW-0545">Nucleotide biosynthesis</keyword>
<dbReference type="RefSeq" id="WP_219288595.1">
    <property type="nucleotide sequence ID" value="NZ_RPHB01000004.1"/>
</dbReference>
<evidence type="ECO:0000313" key="10">
    <source>
        <dbReference type="Proteomes" id="UP000727490"/>
    </source>
</evidence>
<keyword evidence="2" id="KW-0808">Transferase</keyword>
<dbReference type="NCBIfam" id="TIGR01251">
    <property type="entry name" value="ribP_PPkin"/>
    <property type="match status" value="1"/>
</dbReference>
<dbReference type="Pfam" id="PF14572">
    <property type="entry name" value="Pribosyl_synth"/>
    <property type="match status" value="1"/>
</dbReference>
<dbReference type="SMART" id="SM01400">
    <property type="entry name" value="Pribosyltran_N"/>
    <property type="match status" value="1"/>
</dbReference>
<dbReference type="GO" id="GO:0004749">
    <property type="term" value="F:ribose phosphate diphosphokinase activity"/>
    <property type="evidence" value="ECO:0007669"/>
    <property type="project" value="UniProtKB-EC"/>
</dbReference>
<sequence>MTPSRKIIFSTPDYHYLLDEVVENGDFEKGKIEVKLFPDGERYQRILSQVNGRDVVLIGGTISDSDTLEIYDLAYALIKYGARSIQLFFPYFGYSTMERAIKAGEVVTAKSRAVMFSSLPRTSLGNHFIFFDLHSEGIPHYFEGQALIQHIYCKSIIVEAAKELADVGFVMACTDAGRAKWVESLANEMGVNAAFVFKRRVSGEKTEVTSISADVEGRDVVIYDDMVRTGGSLINAAKAYKNAGAKEIYTITTHGLFTNDALSIIQNSGVIKKVVTTNSHPNSKKLETDFLQVKSIASLIIEEIDKEQI</sequence>
<evidence type="ECO:0000259" key="8">
    <source>
        <dbReference type="Pfam" id="PF13793"/>
    </source>
</evidence>
<evidence type="ECO:0000256" key="6">
    <source>
        <dbReference type="ARBA" id="ARBA00022840"/>
    </source>
</evidence>
<accession>A0A951IYP6</accession>
<dbReference type="EC" id="2.7.6.1" evidence="1"/>
<dbReference type="EMBL" id="RPHB01000004">
    <property type="protein sequence ID" value="MBW3467978.1"/>
    <property type="molecule type" value="Genomic_DNA"/>
</dbReference>
<comment type="catalytic activity">
    <reaction evidence="7">
        <text>D-ribose 5-phosphate + ATP = 5-phospho-alpha-D-ribose 1-diphosphate + AMP + H(+)</text>
        <dbReference type="Rhea" id="RHEA:15609"/>
        <dbReference type="ChEBI" id="CHEBI:15378"/>
        <dbReference type="ChEBI" id="CHEBI:30616"/>
        <dbReference type="ChEBI" id="CHEBI:58017"/>
        <dbReference type="ChEBI" id="CHEBI:78346"/>
        <dbReference type="ChEBI" id="CHEBI:456215"/>
        <dbReference type="EC" id="2.7.6.1"/>
    </reaction>
</comment>
<keyword evidence="5" id="KW-0418">Kinase</keyword>
<dbReference type="GO" id="GO:0016301">
    <property type="term" value="F:kinase activity"/>
    <property type="evidence" value="ECO:0007669"/>
    <property type="project" value="UniProtKB-KW"/>
</dbReference>
<dbReference type="InterPro" id="IPR005946">
    <property type="entry name" value="Rib-P_diPkinase"/>
</dbReference>
<evidence type="ECO:0000256" key="1">
    <source>
        <dbReference type="ARBA" id="ARBA00013247"/>
    </source>
</evidence>
<dbReference type="Pfam" id="PF13793">
    <property type="entry name" value="Pribosyltran_N"/>
    <property type="match status" value="1"/>
</dbReference>
<organism evidence="9 10">
    <name type="scientific">Arthrospiribacter ruber</name>
    <dbReference type="NCBI Taxonomy" id="2487934"/>
    <lineage>
        <taxon>Bacteria</taxon>
        <taxon>Pseudomonadati</taxon>
        <taxon>Bacteroidota</taxon>
        <taxon>Cytophagia</taxon>
        <taxon>Cytophagales</taxon>
        <taxon>Cyclobacteriaceae</taxon>
        <taxon>Arthrospiribacter</taxon>
    </lineage>
</organism>
<evidence type="ECO:0000256" key="5">
    <source>
        <dbReference type="ARBA" id="ARBA00022777"/>
    </source>
</evidence>
<dbReference type="GO" id="GO:0002189">
    <property type="term" value="C:ribose phosphate diphosphokinase complex"/>
    <property type="evidence" value="ECO:0007669"/>
    <property type="project" value="TreeGrafter"/>
</dbReference>
<keyword evidence="10" id="KW-1185">Reference proteome</keyword>